<dbReference type="RefSeq" id="WP_018385129.1">
    <property type="nucleotide sequence ID" value="NZ_LLZU01000031.1"/>
</dbReference>
<feature type="region of interest" description="Disordered" evidence="1">
    <location>
        <begin position="104"/>
        <end position="127"/>
    </location>
</feature>
<proteinExistence type="predicted"/>
<protein>
    <submittedName>
        <fullName evidence="2">Uncharacterized protein</fullName>
    </submittedName>
</protein>
<dbReference type="AlphaFoldDB" id="A0A0T6LPV1"/>
<comment type="caution">
    <text evidence="2">The sequence shown here is derived from an EMBL/GenBank/DDBJ whole genome shotgun (WGS) entry which is preliminary data.</text>
</comment>
<evidence type="ECO:0000313" key="3">
    <source>
        <dbReference type="Proteomes" id="UP000050867"/>
    </source>
</evidence>
<evidence type="ECO:0000256" key="1">
    <source>
        <dbReference type="SAM" id="MobiDB-lite"/>
    </source>
</evidence>
<name>A0A0T6LPV1_WENVI</name>
<dbReference type="OrthoDB" id="3373298at2"/>
<organism evidence="2 3">
    <name type="scientific">Wenjunlia vitaminophila</name>
    <name type="common">Streptomyces vitaminophilus</name>
    <dbReference type="NCBI Taxonomy" id="76728"/>
    <lineage>
        <taxon>Bacteria</taxon>
        <taxon>Bacillati</taxon>
        <taxon>Actinomycetota</taxon>
        <taxon>Actinomycetes</taxon>
        <taxon>Kitasatosporales</taxon>
        <taxon>Streptomycetaceae</taxon>
        <taxon>Wenjunlia</taxon>
    </lineage>
</organism>
<accession>A0A0T6LPV1</accession>
<evidence type="ECO:0000313" key="2">
    <source>
        <dbReference type="EMBL" id="KRV48131.1"/>
    </source>
</evidence>
<dbReference type="EMBL" id="LLZU01000031">
    <property type="protein sequence ID" value="KRV48131.1"/>
    <property type="molecule type" value="Genomic_DNA"/>
</dbReference>
<dbReference type="eggNOG" id="ENOG502ZBMW">
    <property type="taxonomic scope" value="Bacteria"/>
</dbReference>
<reference evidence="2 3" key="1">
    <citation type="submission" date="2015-10" db="EMBL/GenBank/DDBJ databases">
        <title>Draft genome sequence of pyrrolomycin-producing Streptomyces vitaminophilus.</title>
        <authorList>
            <person name="Graham D.E."/>
            <person name="Mahan K.M."/>
            <person name="Klingeman D.M."/>
            <person name="Hettich R.L."/>
            <person name="Parry R.J."/>
        </authorList>
    </citation>
    <scope>NUCLEOTIDE SEQUENCE [LARGE SCALE GENOMIC DNA]</scope>
    <source>
        <strain evidence="2 3">ATCC 31673</strain>
    </source>
</reference>
<gene>
    <name evidence="2" type="ORF">AQ490_26730</name>
</gene>
<dbReference type="Proteomes" id="UP000050867">
    <property type="component" value="Unassembled WGS sequence"/>
</dbReference>
<dbReference type="STRING" id="76728.AQ490_26730"/>
<sequence>MDLTGAVRRRAARRPAVFTVGWPGATRQRLEVEAEVRRRGWSTPQSPAAADLLVVCGTAPDGAATGWIDGVERAVPPPVARVTVSREGQAADALDAGQRLLATGAGPAGRAGDEAAGTPMAGRGDDRDGLRLDRLRLPLGPGLADWPAGLVLHLTLQGDVVQQVEVATVGVAGTGTAGADPVAPVPPFWDEPWLLAARGTPVTVGDAERRRCAAHLDSAGRLLATAGWADPAARFRRLRDGILAGAPAERVGPELRATAGRVLRSRTLRWLTAGLGPLPAARAREFGVTGPAFQAAGDAHDRLRVWLRTAVGGLTAFGDGTPLAPGDLAGPRGDLGRDLPPSLALLDVLPALVTGAEFAAVRTVLASLDPDLDELVASPLPGAVGG</sequence>
<keyword evidence="3" id="KW-1185">Reference proteome</keyword>